<dbReference type="InterPro" id="IPR005531">
    <property type="entry name" value="Asp23"/>
</dbReference>
<evidence type="ECO:0000256" key="2">
    <source>
        <dbReference type="SAM" id="MobiDB-lite"/>
    </source>
</evidence>
<evidence type="ECO:0000313" key="4">
    <source>
        <dbReference type="Proteomes" id="UP000261739"/>
    </source>
</evidence>
<gene>
    <name evidence="3" type="ORF">DIW82_08770</name>
</gene>
<dbReference type="STRING" id="863239.GCA_000213935_01310"/>
<organism evidence="3 4">
    <name type="scientific">Corynebacterium nuruki</name>
    <dbReference type="NCBI Taxonomy" id="1032851"/>
    <lineage>
        <taxon>Bacteria</taxon>
        <taxon>Bacillati</taxon>
        <taxon>Actinomycetota</taxon>
        <taxon>Actinomycetes</taxon>
        <taxon>Mycobacteriales</taxon>
        <taxon>Corynebacteriaceae</taxon>
        <taxon>Corynebacterium</taxon>
    </lineage>
</organism>
<sequence length="369" mass="38686">MNGTPVPDAAGTTGGTDGTDVAAELPRAAAYENQRKHVRIETRVLEKTGVRAALSVPGVIVHSSGIGKLTGRRLPRIAVRMDSQGRSATVDAQLAVAWPGPVVAVAQVARETVAEWIEHSTGVPVLAVNVEVAAVVPTDDPASGRVTIQDLREAPRTPLLAPVTATPLAVSPVTAPAGRIADRLRHPGVPPHPDVVHPRAVRPPAPVSVSAPPPPPVRHVHPPVPAPVAHVAPPVTPPVVHVQPPVAPEVVHIGPPPPPVIEGIQVVGHPHVTRPVAPPPVPLAPVEVWRTPVTAPPPPVAPTLTPVPTPPPPPLRNIPTPRGLPIENIPTPRGLPLTVFPQVRRRGLRPVTVRRHPRIPVTVRKEQDS</sequence>
<comment type="similarity">
    <text evidence="1">Belongs to the asp23 family.</text>
</comment>
<comment type="caution">
    <text evidence="3">The sequence shown here is derived from an EMBL/GenBank/DDBJ whole genome shotgun (WGS) entry which is preliminary data.</text>
</comment>
<protein>
    <recommendedName>
        <fullName evidence="5">Asp23/Gls24 family envelope stress response protein</fullName>
    </recommendedName>
</protein>
<evidence type="ECO:0000313" key="3">
    <source>
        <dbReference type="EMBL" id="HCT14860.1"/>
    </source>
</evidence>
<dbReference type="Pfam" id="PF03780">
    <property type="entry name" value="Asp23"/>
    <property type="match status" value="1"/>
</dbReference>
<dbReference type="EMBL" id="DQID01000228">
    <property type="protein sequence ID" value="HCT14860.1"/>
    <property type="molecule type" value="Genomic_DNA"/>
</dbReference>
<accession>A0A3D4T292</accession>
<dbReference type="AlphaFoldDB" id="A0A3D4T292"/>
<proteinExistence type="inferred from homology"/>
<evidence type="ECO:0000256" key="1">
    <source>
        <dbReference type="ARBA" id="ARBA00005721"/>
    </source>
</evidence>
<feature type="compositionally biased region" description="Low complexity" evidence="2">
    <location>
        <begin position="1"/>
        <end position="11"/>
    </location>
</feature>
<dbReference type="Proteomes" id="UP000261739">
    <property type="component" value="Unassembled WGS sequence"/>
</dbReference>
<feature type="region of interest" description="Disordered" evidence="2">
    <location>
        <begin position="300"/>
        <end position="334"/>
    </location>
</feature>
<reference evidence="3 4" key="1">
    <citation type="journal article" date="2018" name="Nat. Biotechnol.">
        <title>A standardized bacterial taxonomy based on genome phylogeny substantially revises the tree of life.</title>
        <authorList>
            <person name="Parks D.H."/>
            <person name="Chuvochina M."/>
            <person name="Waite D.W."/>
            <person name="Rinke C."/>
            <person name="Skarshewski A."/>
            <person name="Chaumeil P.A."/>
            <person name="Hugenholtz P."/>
        </authorList>
    </citation>
    <scope>NUCLEOTIDE SEQUENCE [LARGE SCALE GENOMIC DNA]</scope>
    <source>
        <strain evidence="3">UBA11247</strain>
    </source>
</reference>
<evidence type="ECO:0008006" key="5">
    <source>
        <dbReference type="Google" id="ProtNLM"/>
    </source>
</evidence>
<feature type="compositionally biased region" description="Pro residues" evidence="2">
    <location>
        <begin position="300"/>
        <end position="316"/>
    </location>
</feature>
<name>A0A3D4T292_9CORY</name>
<dbReference type="RefSeq" id="WP_273052112.1">
    <property type="nucleotide sequence ID" value="NZ_DAITTW010000058.1"/>
</dbReference>
<feature type="region of interest" description="Disordered" evidence="2">
    <location>
        <begin position="1"/>
        <end position="20"/>
    </location>
</feature>